<evidence type="ECO:0000259" key="5">
    <source>
        <dbReference type="Pfam" id="PF04198"/>
    </source>
</evidence>
<dbReference type="EMBL" id="OOFM01000004">
    <property type="protein sequence ID" value="SPL63657.1"/>
    <property type="molecule type" value="Genomic_DNA"/>
</dbReference>
<reference evidence="7" key="1">
    <citation type="submission" date="2017-12" db="EMBL/GenBank/DDBJ databases">
        <authorList>
            <person name="Hurst M.R.H."/>
        </authorList>
    </citation>
    <scope>NUCLEOTIDE SEQUENCE [LARGE SCALE GENOMIC DNA]</scope>
    <source>
        <strain evidence="7">FI11154</strain>
    </source>
</reference>
<dbReference type="PANTHER" id="PTHR34294">
    <property type="entry name" value="TRANSCRIPTIONAL REGULATOR-RELATED"/>
    <property type="match status" value="1"/>
</dbReference>
<dbReference type="GO" id="GO:0030246">
    <property type="term" value="F:carbohydrate binding"/>
    <property type="evidence" value="ECO:0007669"/>
    <property type="project" value="InterPro"/>
</dbReference>
<dbReference type="InterPro" id="IPR037171">
    <property type="entry name" value="NagB/RpiA_transferase-like"/>
</dbReference>
<gene>
    <name evidence="6" type="ORF">HKX02_18900</name>
    <name evidence="7" type="ORF">OHAE_3589</name>
</gene>
<evidence type="ECO:0000256" key="4">
    <source>
        <dbReference type="ARBA" id="ARBA00023163"/>
    </source>
</evidence>
<dbReference type="EMBL" id="JABFCY010000013">
    <property type="protein sequence ID" value="NNU62306.1"/>
    <property type="molecule type" value="Genomic_DNA"/>
</dbReference>
<dbReference type="InterPro" id="IPR051054">
    <property type="entry name" value="SorC_transcr_regulators"/>
</dbReference>
<evidence type="ECO:0000313" key="6">
    <source>
        <dbReference type="EMBL" id="NNU62306.1"/>
    </source>
</evidence>
<organism evidence="7 8">
    <name type="scientific">Ochrobactrum soli</name>
    <dbReference type="NCBI Taxonomy" id="2448455"/>
    <lineage>
        <taxon>Bacteria</taxon>
        <taxon>Pseudomonadati</taxon>
        <taxon>Pseudomonadota</taxon>
        <taxon>Alphaproteobacteria</taxon>
        <taxon>Hyphomicrobiales</taxon>
        <taxon>Brucellaceae</taxon>
        <taxon>Brucella/Ochrobactrum group</taxon>
        <taxon>Ochrobactrum</taxon>
    </lineage>
</organism>
<dbReference type="Pfam" id="PF04198">
    <property type="entry name" value="Sugar-bind"/>
    <property type="match status" value="1"/>
</dbReference>
<dbReference type="AlphaFoldDB" id="A0A2P9HHT1"/>
<proteinExistence type="inferred from homology"/>
<dbReference type="PANTHER" id="PTHR34294:SF1">
    <property type="entry name" value="TRANSCRIPTIONAL REGULATOR LSRR"/>
    <property type="match status" value="1"/>
</dbReference>
<dbReference type="Gene3D" id="1.10.10.10">
    <property type="entry name" value="Winged helix-like DNA-binding domain superfamily/Winged helix DNA-binding domain"/>
    <property type="match status" value="1"/>
</dbReference>
<dbReference type="InterPro" id="IPR007324">
    <property type="entry name" value="Sugar-bd_dom_put"/>
</dbReference>
<name>A0A2P9HHT1_9HYPH</name>
<keyword evidence="3" id="KW-0238">DNA-binding</keyword>
<dbReference type="GO" id="GO:0003677">
    <property type="term" value="F:DNA binding"/>
    <property type="evidence" value="ECO:0007669"/>
    <property type="project" value="UniProtKB-KW"/>
</dbReference>
<dbReference type="SUPFAM" id="SSF100950">
    <property type="entry name" value="NagB/RpiA/CoA transferase-like"/>
    <property type="match status" value="1"/>
</dbReference>
<keyword evidence="2" id="KW-0805">Transcription regulation</keyword>
<dbReference type="RefSeq" id="WP_109367545.1">
    <property type="nucleotide sequence ID" value="NZ_JABFCY010000013.1"/>
</dbReference>
<keyword evidence="4" id="KW-0804">Transcription</keyword>
<keyword evidence="9" id="KW-1185">Reference proteome</keyword>
<evidence type="ECO:0000313" key="9">
    <source>
        <dbReference type="Proteomes" id="UP000574931"/>
    </source>
</evidence>
<dbReference type="Proteomes" id="UP000246073">
    <property type="component" value="Unassembled WGS sequence"/>
</dbReference>
<reference evidence="8" key="2">
    <citation type="submission" date="2017-12" db="EMBL/GenBank/DDBJ databases">
        <authorList>
            <person name="Diaz M."/>
        </authorList>
    </citation>
    <scope>NUCLEOTIDE SEQUENCE [LARGE SCALE GENOMIC DNA]</scope>
    <source>
        <strain evidence="8">FI11154</strain>
    </source>
</reference>
<evidence type="ECO:0000313" key="8">
    <source>
        <dbReference type="Proteomes" id="UP000246073"/>
    </source>
</evidence>
<evidence type="ECO:0000313" key="7">
    <source>
        <dbReference type="EMBL" id="SPL63657.1"/>
    </source>
</evidence>
<sequence length="344" mass="37243">MRKTAKGKRNAAETNDLLVGSEGVAAENRTSRLRTRAAWMYYVEQMTQSDIADALGVGRVTIVRLLADARARNEVKITIEGKLSALTALEAALEKAFGLEQAIVAPLSSAETDPIPPISAATGAYLSEKIQHGMRIGVGWGRTLSSTLQHIGSRPVNDLKVISLLGGIVQPRRSNPPEFAWQFAQMLQGEGYLIPAPALVDSKETRTALIERCGLNTVLNMAEDLDMVLLSIGGIETASSTSYRVGLVDEEQKQSLRANGAVGDVLFHFYNADGRIVDDPVHERVMSASIESLQNTPQRILTSGGKEKIEALLGAMKLLRPTVFITDEESAAEMLRRIGHSVPN</sequence>
<evidence type="ECO:0000256" key="1">
    <source>
        <dbReference type="ARBA" id="ARBA00010466"/>
    </source>
</evidence>
<evidence type="ECO:0000256" key="3">
    <source>
        <dbReference type="ARBA" id="ARBA00023125"/>
    </source>
</evidence>
<reference evidence="6 9" key="3">
    <citation type="submission" date="2020-05" db="EMBL/GenBank/DDBJ databases">
        <title>Draft Genome Sequence of Ochrobactrum soli Isolated from Stable Fly Gut.</title>
        <authorList>
            <person name="Pileggi M.T."/>
            <person name="Vazhakkala L.J."/>
            <person name="Wong C.N."/>
        </authorList>
    </citation>
    <scope>NUCLEOTIDE SEQUENCE [LARGE SCALE GENOMIC DNA]</scope>
    <source>
        <strain evidence="6 9">MTP-C0764</strain>
    </source>
</reference>
<dbReference type="Gene3D" id="3.40.50.1360">
    <property type="match status" value="1"/>
</dbReference>
<feature type="domain" description="Sugar-binding" evidence="5">
    <location>
        <begin position="84"/>
        <end position="335"/>
    </location>
</feature>
<dbReference type="InterPro" id="IPR036388">
    <property type="entry name" value="WH-like_DNA-bd_sf"/>
</dbReference>
<dbReference type="Proteomes" id="UP000574931">
    <property type="component" value="Unassembled WGS sequence"/>
</dbReference>
<evidence type="ECO:0000256" key="2">
    <source>
        <dbReference type="ARBA" id="ARBA00023015"/>
    </source>
</evidence>
<comment type="similarity">
    <text evidence="1">Belongs to the SorC transcriptional regulatory family.</text>
</comment>
<accession>A0A2P9HHT1</accession>
<protein>
    <submittedName>
        <fullName evidence="6 7">Transcriptional regulator</fullName>
    </submittedName>
</protein>